<dbReference type="Proteomes" id="UP000027730">
    <property type="component" value="Unassembled WGS sequence"/>
</dbReference>
<evidence type="ECO:0000313" key="3">
    <source>
        <dbReference type="Proteomes" id="UP000027730"/>
    </source>
</evidence>
<protein>
    <submittedName>
        <fullName evidence="2">Uncharacterized protein</fullName>
    </submittedName>
</protein>
<sequence>MGLAVAKKKSIDTSWRQTGERPSAGTEELGSEPNEAMQMHLPASNGLILFYELRAAHPASQIPYETWRMTVDGGGQNGTEKAQQGTTLKQAGQADLMRFVEEVRRFGGCNGRRKACASEILDRFWVANDVRGFLTITTFTCFCQFKLLFPSIGDILLAWPCSRPSSMAQTPPWNAEGRTVVLECPFFDTLVLQE</sequence>
<gene>
    <name evidence="2" type="ORF">M436DRAFT_65481</name>
</gene>
<dbReference type="HOGENOM" id="CLU_1402167_0_0_1"/>
<accession>A0A074WI91</accession>
<dbReference type="EMBL" id="KL584714">
    <property type="protein sequence ID" value="KEQ71344.1"/>
    <property type="molecule type" value="Genomic_DNA"/>
</dbReference>
<dbReference type="RefSeq" id="XP_013425578.1">
    <property type="nucleotide sequence ID" value="XM_013570124.1"/>
</dbReference>
<evidence type="ECO:0000256" key="1">
    <source>
        <dbReference type="SAM" id="MobiDB-lite"/>
    </source>
</evidence>
<feature type="region of interest" description="Disordered" evidence="1">
    <location>
        <begin position="1"/>
        <end position="33"/>
    </location>
</feature>
<evidence type="ECO:0000313" key="2">
    <source>
        <dbReference type="EMBL" id="KEQ71344.1"/>
    </source>
</evidence>
<dbReference type="GeneID" id="25413869"/>
<proteinExistence type="predicted"/>
<reference evidence="2 3" key="1">
    <citation type="journal article" date="2014" name="BMC Genomics">
        <title>Genome sequencing of four Aureobasidium pullulans varieties: biotechnological potential, stress tolerance, and description of new species.</title>
        <authorList>
            <person name="Gostin Ar C."/>
            <person name="Ohm R.A."/>
            <person name="Kogej T."/>
            <person name="Sonjak S."/>
            <person name="Turk M."/>
            <person name="Zajc J."/>
            <person name="Zalar P."/>
            <person name="Grube M."/>
            <person name="Sun H."/>
            <person name="Han J."/>
            <person name="Sharma A."/>
            <person name="Chiniquy J."/>
            <person name="Ngan C.Y."/>
            <person name="Lipzen A."/>
            <person name="Barry K."/>
            <person name="Grigoriev I.V."/>
            <person name="Gunde-Cimerman N."/>
        </authorList>
    </citation>
    <scope>NUCLEOTIDE SEQUENCE [LARGE SCALE GENOMIC DNA]</scope>
    <source>
        <strain evidence="2 3">CBS 147.97</strain>
    </source>
</reference>
<dbReference type="AlphaFoldDB" id="A0A074WI91"/>
<name>A0A074WI91_9PEZI</name>
<organism evidence="2 3">
    <name type="scientific">Aureobasidium namibiae CBS 147.97</name>
    <dbReference type="NCBI Taxonomy" id="1043004"/>
    <lineage>
        <taxon>Eukaryota</taxon>
        <taxon>Fungi</taxon>
        <taxon>Dikarya</taxon>
        <taxon>Ascomycota</taxon>
        <taxon>Pezizomycotina</taxon>
        <taxon>Dothideomycetes</taxon>
        <taxon>Dothideomycetidae</taxon>
        <taxon>Dothideales</taxon>
        <taxon>Saccotheciaceae</taxon>
        <taxon>Aureobasidium</taxon>
    </lineage>
</organism>
<keyword evidence="3" id="KW-1185">Reference proteome</keyword>